<reference evidence="2 3" key="1">
    <citation type="submission" date="2022-06" db="EMBL/GenBank/DDBJ databases">
        <title>Endosaccharibacter gen. nov., sp. nov., endophytic bacteria isolated from sugarcane.</title>
        <authorList>
            <person name="Pitiwittayakul N."/>
            <person name="Yukphan P."/>
            <person name="Charoenyingcharoen P."/>
            <person name="Tanasupawat S."/>
        </authorList>
    </citation>
    <scope>NUCLEOTIDE SEQUENCE [LARGE SCALE GENOMIC DNA]</scope>
    <source>
        <strain evidence="2 3">KSS8</strain>
    </source>
</reference>
<protein>
    <recommendedName>
        <fullName evidence="4">NADH:quinone oxidoreductase/Mrp antiporter membrane subunit domain-containing protein</fullName>
    </recommendedName>
</protein>
<feature type="transmembrane region" description="Helical" evidence="1">
    <location>
        <begin position="494"/>
        <end position="525"/>
    </location>
</feature>
<keyword evidence="1" id="KW-0812">Transmembrane</keyword>
<comment type="caution">
    <text evidence="2">The sequence shown here is derived from an EMBL/GenBank/DDBJ whole genome shotgun (WGS) entry which is preliminary data.</text>
</comment>
<feature type="transmembrane region" description="Helical" evidence="1">
    <location>
        <begin position="400"/>
        <end position="433"/>
    </location>
</feature>
<dbReference type="EMBL" id="JAMSKV010000007">
    <property type="protein sequence ID" value="MCQ8278749.1"/>
    <property type="molecule type" value="Genomic_DNA"/>
</dbReference>
<accession>A0ABT1W7A2</accession>
<name>A0ABT1W7A2_9PROT</name>
<evidence type="ECO:0008006" key="4">
    <source>
        <dbReference type="Google" id="ProtNLM"/>
    </source>
</evidence>
<feature type="transmembrane region" description="Helical" evidence="1">
    <location>
        <begin position="218"/>
        <end position="238"/>
    </location>
</feature>
<feature type="transmembrane region" description="Helical" evidence="1">
    <location>
        <begin position="186"/>
        <end position="206"/>
    </location>
</feature>
<feature type="transmembrane region" description="Helical" evidence="1">
    <location>
        <begin position="37"/>
        <end position="59"/>
    </location>
</feature>
<gene>
    <name evidence="2" type="ORF">NFI95_09820</name>
</gene>
<organism evidence="2 3">
    <name type="scientific">Endosaccharibacter trunci</name>
    <dbReference type="NCBI Taxonomy" id="2812733"/>
    <lineage>
        <taxon>Bacteria</taxon>
        <taxon>Pseudomonadati</taxon>
        <taxon>Pseudomonadota</taxon>
        <taxon>Alphaproteobacteria</taxon>
        <taxon>Acetobacterales</taxon>
        <taxon>Acetobacteraceae</taxon>
        <taxon>Endosaccharibacter</taxon>
    </lineage>
</organism>
<feature type="transmembrane region" description="Helical" evidence="1">
    <location>
        <begin position="250"/>
        <end position="271"/>
    </location>
</feature>
<keyword evidence="1" id="KW-0472">Membrane</keyword>
<dbReference type="Proteomes" id="UP001524587">
    <property type="component" value="Unassembled WGS sequence"/>
</dbReference>
<proteinExistence type="predicted"/>
<feature type="transmembrane region" description="Helical" evidence="1">
    <location>
        <begin position="283"/>
        <end position="304"/>
    </location>
</feature>
<sequence>MNLMILIGLVLVGIVHALRGASYLVLSRSGATTKLRPILPLCGVFLCIAGLIDGWSAGLPVPVGYAGGEGGLALGPIGCLFSLMLFAIAAWSDADEPADPTAGWRDLRVSAILLSLIAGDAFLLGCGACLAALLPTRLLGRRAARNGVLAAFAIVGASVLLCAPAAPFGSLLADPGFALLREAGGSAGPLLPLLVVGAAAPLLGLWPTQGGFRHRCAFAPPWVALSGALLGQFLLLRFLLDLAGPVPSAWWGGALVALGLFGALRAGVSALDDRRAAGVVGRVLALENNLFVVAVGFCLLARANDLPVLSGTAFDAAMLLSPAVLLGGLAALGLVRAMEREAGSGLLSRLGGLIRSMPFACALLAVPFLLLAPLPPGDDFSALWLLVQVVLAAPLPAPGGVAVVALGVLALLFAAAALAAASLLRFGWIAVLGRPRTPRGAAATDLAPIAARRYAPVLFVPAFAALLPGGWLFMASGRAGSDVLLGGEGPRHPLVALLAPVGNGMLAPLPIALLLALGVALAALLARSLNLRAERTAPVWEGGAAPPPPWLPFGDPATQIAPATLGLALRQALDLPAWHPSGRLSSWLGASQARRWSAWSRQGAVWLARVLERRAPLVAMLLFGFGLVLAASGFFDMRAPR</sequence>
<feature type="transmembrane region" description="Helical" evidence="1">
    <location>
        <begin position="316"/>
        <end position="335"/>
    </location>
</feature>
<feature type="transmembrane region" description="Helical" evidence="1">
    <location>
        <begin position="454"/>
        <end position="474"/>
    </location>
</feature>
<keyword evidence="1" id="KW-1133">Transmembrane helix</keyword>
<feature type="transmembrane region" description="Helical" evidence="1">
    <location>
        <begin position="146"/>
        <end position="166"/>
    </location>
</feature>
<feature type="transmembrane region" description="Helical" evidence="1">
    <location>
        <begin position="617"/>
        <end position="635"/>
    </location>
</feature>
<feature type="transmembrane region" description="Helical" evidence="1">
    <location>
        <begin position="71"/>
        <end position="91"/>
    </location>
</feature>
<evidence type="ECO:0000313" key="3">
    <source>
        <dbReference type="Proteomes" id="UP001524587"/>
    </source>
</evidence>
<feature type="transmembrane region" description="Helical" evidence="1">
    <location>
        <begin position="356"/>
        <end position="374"/>
    </location>
</feature>
<keyword evidence="3" id="KW-1185">Reference proteome</keyword>
<feature type="transmembrane region" description="Helical" evidence="1">
    <location>
        <begin position="111"/>
        <end position="134"/>
    </location>
</feature>
<evidence type="ECO:0000313" key="2">
    <source>
        <dbReference type="EMBL" id="MCQ8278749.1"/>
    </source>
</evidence>
<dbReference type="RefSeq" id="WP_422864226.1">
    <property type="nucleotide sequence ID" value="NZ_JAMSKV010000007.1"/>
</dbReference>
<evidence type="ECO:0000256" key="1">
    <source>
        <dbReference type="SAM" id="Phobius"/>
    </source>
</evidence>